<evidence type="ECO:0000256" key="1">
    <source>
        <dbReference type="ARBA" id="ARBA00008853"/>
    </source>
</evidence>
<dbReference type="InterPro" id="IPR011042">
    <property type="entry name" value="6-blade_b-propeller_TolB-like"/>
</dbReference>
<dbReference type="Pfam" id="PF08450">
    <property type="entry name" value="SGL"/>
    <property type="match status" value="1"/>
</dbReference>
<feature type="active site" description="Proton donor/acceptor" evidence="2">
    <location>
        <position position="198"/>
    </location>
</feature>
<keyword evidence="6" id="KW-1185">Reference proteome</keyword>
<gene>
    <name evidence="5" type="ORF">C884_00913</name>
</gene>
<evidence type="ECO:0000256" key="3">
    <source>
        <dbReference type="PIRSR" id="PIRSR605511-2"/>
    </source>
</evidence>
<dbReference type="EMBL" id="ANHZ02000019">
    <property type="protein sequence ID" value="EME35912.1"/>
    <property type="molecule type" value="Genomic_DNA"/>
</dbReference>
<feature type="binding site" evidence="3">
    <location>
        <position position="198"/>
    </location>
    <ligand>
        <name>a divalent metal cation</name>
        <dbReference type="ChEBI" id="CHEBI:60240"/>
    </ligand>
</feature>
<dbReference type="PANTHER" id="PTHR10907">
    <property type="entry name" value="REGUCALCIN"/>
    <property type="match status" value="1"/>
</dbReference>
<evidence type="ECO:0000259" key="4">
    <source>
        <dbReference type="Pfam" id="PF08450"/>
    </source>
</evidence>
<feature type="binding site" evidence="3">
    <location>
        <position position="149"/>
    </location>
    <ligand>
        <name>a divalent metal cation</name>
        <dbReference type="ChEBI" id="CHEBI:60240"/>
    </ligand>
</feature>
<evidence type="ECO:0000313" key="5">
    <source>
        <dbReference type="EMBL" id="EME35912.1"/>
    </source>
</evidence>
<dbReference type="AlphaFoldDB" id="M2WBT3"/>
<protein>
    <submittedName>
        <fullName evidence="5">Gluconolactonase</fullName>
    </submittedName>
</protein>
<feature type="binding site" evidence="3">
    <location>
        <position position="17"/>
    </location>
    <ligand>
        <name>a divalent metal cation</name>
        <dbReference type="ChEBI" id="CHEBI:60240"/>
    </ligand>
</feature>
<keyword evidence="3" id="KW-0862">Zinc</keyword>
<dbReference type="PRINTS" id="PR01790">
    <property type="entry name" value="SMP30FAMILY"/>
</dbReference>
<organism evidence="5 6">
    <name type="scientific">Kocuria palustris PEL</name>
    <dbReference type="NCBI Taxonomy" id="1236550"/>
    <lineage>
        <taxon>Bacteria</taxon>
        <taxon>Bacillati</taxon>
        <taxon>Actinomycetota</taxon>
        <taxon>Actinomycetes</taxon>
        <taxon>Micrococcales</taxon>
        <taxon>Micrococcaceae</taxon>
        <taxon>Kocuria</taxon>
    </lineage>
</organism>
<dbReference type="STRING" id="71999.KPaMU14_00105"/>
<dbReference type="InterPro" id="IPR013658">
    <property type="entry name" value="SGL"/>
</dbReference>
<feature type="binding site" evidence="3">
    <location>
        <position position="102"/>
    </location>
    <ligand>
        <name>substrate</name>
    </ligand>
</feature>
<evidence type="ECO:0000256" key="2">
    <source>
        <dbReference type="PIRSR" id="PIRSR605511-1"/>
    </source>
</evidence>
<dbReference type="GO" id="GO:0005509">
    <property type="term" value="F:calcium ion binding"/>
    <property type="evidence" value="ECO:0007669"/>
    <property type="project" value="TreeGrafter"/>
</dbReference>
<feature type="binding site" evidence="3">
    <location>
        <position position="120"/>
    </location>
    <ligand>
        <name>substrate</name>
    </ligand>
</feature>
<name>M2WBT3_9MICC</name>
<dbReference type="PANTHER" id="PTHR10907:SF47">
    <property type="entry name" value="REGUCALCIN"/>
    <property type="match status" value="1"/>
</dbReference>
<dbReference type="GO" id="GO:0019853">
    <property type="term" value="P:L-ascorbic acid biosynthetic process"/>
    <property type="evidence" value="ECO:0007669"/>
    <property type="project" value="TreeGrafter"/>
</dbReference>
<comment type="caution">
    <text evidence="5">The sequence shown here is derived from an EMBL/GenBank/DDBJ whole genome shotgun (WGS) entry which is preliminary data.</text>
</comment>
<evidence type="ECO:0000313" key="6">
    <source>
        <dbReference type="Proteomes" id="UP000009877"/>
    </source>
</evidence>
<dbReference type="GO" id="GO:0004341">
    <property type="term" value="F:gluconolactonase activity"/>
    <property type="evidence" value="ECO:0007669"/>
    <property type="project" value="TreeGrafter"/>
</dbReference>
<feature type="binding site" evidence="3">
    <location>
        <position position="100"/>
    </location>
    <ligand>
        <name>substrate</name>
    </ligand>
</feature>
<dbReference type="Gene3D" id="2.120.10.30">
    <property type="entry name" value="TolB, C-terminal domain"/>
    <property type="match status" value="1"/>
</dbReference>
<accession>M2WBT3</accession>
<comment type="cofactor">
    <cofactor evidence="3">
        <name>Zn(2+)</name>
        <dbReference type="ChEBI" id="CHEBI:29105"/>
    </cofactor>
    <text evidence="3">Binds 1 divalent metal cation per subunit.</text>
</comment>
<comment type="similarity">
    <text evidence="1">Belongs to the SMP-30/CGR1 family.</text>
</comment>
<dbReference type="RefSeq" id="WP_006215342.1">
    <property type="nucleotide sequence ID" value="NZ_ANHZ02000019.1"/>
</dbReference>
<reference evidence="5 6" key="1">
    <citation type="journal article" date="2014" name="Genome Announc.">
        <title>Draft Genome Sequence of Kocuria palustris PEL.</title>
        <authorList>
            <person name="Sharma G."/>
            <person name="Khatri I."/>
            <person name="Subramanian S."/>
        </authorList>
    </citation>
    <scope>NUCLEOTIDE SEQUENCE [LARGE SCALE GENOMIC DNA]</scope>
    <source>
        <strain evidence="5 6">PEL</strain>
    </source>
</reference>
<feature type="domain" description="SMP-30/Gluconolactonase/LRE-like region" evidence="4">
    <location>
        <begin position="16"/>
        <end position="256"/>
    </location>
</feature>
<dbReference type="Proteomes" id="UP000009877">
    <property type="component" value="Unassembled WGS sequence"/>
</dbReference>
<dbReference type="InterPro" id="IPR005511">
    <property type="entry name" value="SMP-30"/>
</dbReference>
<sequence>MTIKAQRITDSIAHHAEGPVWWAATGRLRFVDMLHGAIIEIDDGGGHQRLEVPSRIASMLRPRVGGGAVVGLENGIGLARQEDLSDLEQIVTLFEDSGLRTNEGGCDPQGRLWLGDMAYEKTEGASSVYRWDGPGTEPQTAWDGATIANGIGWSPDGDLAYWNDTPTGQITVFDHDPERGPVDPRAFVRIPEDAGHPDGLTVDAEGAIWTALNGGSAVHRYSPEGELTEVIELPVRQITACTFGGPDLDRLFITTSRENLPDDEEPAAGSIYAVEPGVRGMQPLAFGG</sequence>
<dbReference type="SUPFAM" id="SSF63829">
    <property type="entry name" value="Calcium-dependent phosphotriesterase"/>
    <property type="match status" value="1"/>
</dbReference>
<proteinExistence type="inferred from homology"/>
<keyword evidence="3" id="KW-0479">Metal-binding</keyword>